<reference evidence="2 3" key="1">
    <citation type="submission" date="2019-08" db="EMBL/GenBank/DDBJ databases">
        <title>Genome of Vicingus serpentipes NCIMB 15042.</title>
        <authorList>
            <person name="Bowman J.P."/>
        </authorList>
    </citation>
    <scope>NUCLEOTIDE SEQUENCE [LARGE SCALE GENOMIC DNA]</scope>
    <source>
        <strain evidence="2 3">NCIMB 15042</strain>
    </source>
</reference>
<gene>
    <name evidence="2" type="ORF">FRY74_06180</name>
</gene>
<comment type="caution">
    <text evidence="2">The sequence shown here is derived from an EMBL/GenBank/DDBJ whole genome shotgun (WGS) entry which is preliminary data.</text>
</comment>
<dbReference type="InterPro" id="IPR011604">
    <property type="entry name" value="PDDEXK-like_dom_sf"/>
</dbReference>
<sequence>MIKTNLIFSTGYDSFIYKTEQDLFNKKFVGELQLLSFLERELGLSGEYISNKERQAEYLEYLSKEIEGKNSFISESFNNDNVGVAKELLKWRDELKLCNWDFNKGVSERLDLIADIELNNNLSLGISDRWILILSIINGVDDINIGSIEINDNLQFLHPIYNEIFLLLKDKGVYIKNKNLDVDLSLNNNLSKIKDSIYNNNRKIQLEKNDNSFQILRFKDSIVSADFLAQQLTYNNINPVIINRNNYSLDTSFLTYNIPLSGSEINDSNPQVIQLFKLISALFFKKVNPYNLLSLLSLPMLPFSKKLAKELSKVLISSGGIGNNEWFEVINYFKNNINKEKKNWKEKIKEVDLYIGRSRTEKIKKEDLINVYRNLASWSAKMQNITEEEGMKDQLLNLHILSQSFIQTVENLKEIEFNSRELDKLTNKIYESINIRINNKEKGSYNVIKQPSQLYENVDTLVWFDFYNQELKANFCSFLMQSEINKLTKQKGILLWSKEKQIQLQIINLQKAILRTENKLCLFISEKSNGTLTSLHPLFIQLSSSVDNLKDFIYDFKFENACIANYNWNESQFAIVEKVKLPEETDYIKISNVDLLNKRQTESYSSINDLILNPLDWILYYQAKITSKGLGNIDELITLKGNLSHIIIQTLLQNEKDGVIDFNKVDINNEIDNLLEEFTPKIAAPFYLDENNFEFKSFSTQLKKSFKVLLKIIKDNNLYYDSSEYEAKGKIDSINFSGKIDLLFYKNNMPVIIDLKWTLSSKKYVKILEEEKSIQLALYSKLLNNKNSFTGYFLISDALLYTTNELLEGNRVNIIKLQEDFNNVNHRIINRTVNSYNYRWAEFKNGKLEHSEGKNEEEIQYSIDTETNFLIPLDIKDKTKKPNPYSDYGLFKGLVK</sequence>
<dbReference type="RefSeq" id="WP_147099659.1">
    <property type="nucleotide sequence ID" value="NZ_VOOS01000002.1"/>
</dbReference>
<dbReference type="Gene3D" id="3.90.320.10">
    <property type="match status" value="1"/>
</dbReference>
<proteinExistence type="predicted"/>
<evidence type="ECO:0000313" key="3">
    <source>
        <dbReference type="Proteomes" id="UP000321721"/>
    </source>
</evidence>
<dbReference type="Pfam" id="PF12705">
    <property type="entry name" value="PDDEXK_1"/>
    <property type="match status" value="1"/>
</dbReference>
<dbReference type="OrthoDB" id="1007491at2"/>
<protein>
    <submittedName>
        <fullName evidence="2">PD-(D/E)XK nuclease family protein</fullName>
    </submittedName>
</protein>
<feature type="domain" description="PD-(D/E)XK endonuclease-like" evidence="1">
    <location>
        <begin position="603"/>
        <end position="786"/>
    </location>
</feature>
<organism evidence="2 3">
    <name type="scientific">Vicingus serpentipes</name>
    <dbReference type="NCBI Taxonomy" id="1926625"/>
    <lineage>
        <taxon>Bacteria</taxon>
        <taxon>Pseudomonadati</taxon>
        <taxon>Bacteroidota</taxon>
        <taxon>Flavobacteriia</taxon>
        <taxon>Flavobacteriales</taxon>
        <taxon>Vicingaceae</taxon>
        <taxon>Vicingus</taxon>
    </lineage>
</organism>
<name>A0A5C6RVN3_9FLAO</name>
<dbReference type="AlphaFoldDB" id="A0A5C6RVN3"/>
<keyword evidence="3" id="KW-1185">Reference proteome</keyword>
<dbReference type="Proteomes" id="UP000321721">
    <property type="component" value="Unassembled WGS sequence"/>
</dbReference>
<accession>A0A5C6RVN3</accession>
<dbReference type="EMBL" id="VOOS01000002">
    <property type="protein sequence ID" value="TXB66157.1"/>
    <property type="molecule type" value="Genomic_DNA"/>
</dbReference>
<dbReference type="InterPro" id="IPR038726">
    <property type="entry name" value="PDDEXK_AddAB-type"/>
</dbReference>
<evidence type="ECO:0000259" key="1">
    <source>
        <dbReference type="Pfam" id="PF12705"/>
    </source>
</evidence>
<evidence type="ECO:0000313" key="2">
    <source>
        <dbReference type="EMBL" id="TXB66157.1"/>
    </source>
</evidence>